<reference evidence="2" key="1">
    <citation type="submission" date="2023-03" db="EMBL/GenBank/DDBJ databases">
        <title>Massive genome expansion in bonnet fungi (Mycena s.s.) driven by repeated elements and novel gene families across ecological guilds.</title>
        <authorList>
            <consortium name="Lawrence Berkeley National Laboratory"/>
            <person name="Harder C.B."/>
            <person name="Miyauchi S."/>
            <person name="Viragh M."/>
            <person name="Kuo A."/>
            <person name="Thoen E."/>
            <person name="Andreopoulos B."/>
            <person name="Lu D."/>
            <person name="Skrede I."/>
            <person name="Drula E."/>
            <person name="Henrissat B."/>
            <person name="Morin E."/>
            <person name="Kohler A."/>
            <person name="Barry K."/>
            <person name="LaButti K."/>
            <person name="Morin E."/>
            <person name="Salamov A."/>
            <person name="Lipzen A."/>
            <person name="Mereny Z."/>
            <person name="Hegedus B."/>
            <person name="Baldrian P."/>
            <person name="Stursova M."/>
            <person name="Weitz H."/>
            <person name="Taylor A."/>
            <person name="Grigoriev I.V."/>
            <person name="Nagy L.G."/>
            <person name="Martin F."/>
            <person name="Kauserud H."/>
        </authorList>
    </citation>
    <scope>NUCLEOTIDE SEQUENCE</scope>
    <source>
        <strain evidence="2">CBHHK188m</strain>
    </source>
</reference>
<evidence type="ECO:0000313" key="3">
    <source>
        <dbReference type="Proteomes" id="UP001215280"/>
    </source>
</evidence>
<feature type="signal peptide" evidence="1">
    <location>
        <begin position="1"/>
        <end position="20"/>
    </location>
</feature>
<sequence>MFSLLTSFAVLTVFVGNAAAQETHTVHFTNLCGFGTPTLIQGPNVLSTGEVTPPTDYTSSGPLLGAIAYLQYGVCGFNGEGCTLIETSLNNGFSSSDISLIPPHSFSVTSGFGYYNGCDGAGADCTDPSCPDAMTDPSQTYKQVGCPAGNVDIAITFCD</sequence>
<evidence type="ECO:0000256" key="1">
    <source>
        <dbReference type="SAM" id="SignalP"/>
    </source>
</evidence>
<keyword evidence="3" id="KW-1185">Reference proteome</keyword>
<dbReference type="EMBL" id="JARJLG010000001">
    <property type="protein sequence ID" value="KAJ7785012.1"/>
    <property type="molecule type" value="Genomic_DNA"/>
</dbReference>
<protein>
    <submittedName>
        <fullName evidence="2">Glycopeptide</fullName>
    </submittedName>
</protein>
<dbReference type="Proteomes" id="UP001215280">
    <property type="component" value="Unassembled WGS sequence"/>
</dbReference>
<evidence type="ECO:0000313" key="2">
    <source>
        <dbReference type="EMBL" id="KAJ7785012.1"/>
    </source>
</evidence>
<proteinExistence type="predicted"/>
<gene>
    <name evidence="2" type="ORF">DFH07DRAFT_2469</name>
</gene>
<keyword evidence="1" id="KW-0732">Signal</keyword>
<accession>A0AAD7P2I8</accession>
<organism evidence="2 3">
    <name type="scientific">Mycena maculata</name>
    <dbReference type="NCBI Taxonomy" id="230809"/>
    <lineage>
        <taxon>Eukaryota</taxon>
        <taxon>Fungi</taxon>
        <taxon>Dikarya</taxon>
        <taxon>Basidiomycota</taxon>
        <taxon>Agaricomycotina</taxon>
        <taxon>Agaricomycetes</taxon>
        <taxon>Agaricomycetidae</taxon>
        <taxon>Agaricales</taxon>
        <taxon>Marasmiineae</taxon>
        <taxon>Mycenaceae</taxon>
        <taxon>Mycena</taxon>
    </lineage>
</organism>
<feature type="chain" id="PRO_5041933626" evidence="1">
    <location>
        <begin position="21"/>
        <end position="159"/>
    </location>
</feature>
<name>A0AAD7P2I8_9AGAR</name>
<comment type="caution">
    <text evidence="2">The sequence shown here is derived from an EMBL/GenBank/DDBJ whole genome shotgun (WGS) entry which is preliminary data.</text>
</comment>
<dbReference type="AlphaFoldDB" id="A0AAD7P2I8"/>